<reference evidence="1 2" key="1">
    <citation type="submission" date="2019-04" db="EMBL/GenBank/DDBJ databases">
        <title>Rhodococcus oryzae sp. nov., a novel actinomycete isolated from rhizosphere soil of rice (Oryza sativa L.).</title>
        <authorList>
            <person name="Li C."/>
        </authorList>
    </citation>
    <scope>NUCLEOTIDE SEQUENCE [LARGE SCALE GENOMIC DNA]</scope>
    <source>
        <strain evidence="1 2">NEAU-CX67</strain>
    </source>
</reference>
<dbReference type="RefSeq" id="WP_136910366.1">
    <property type="nucleotide sequence ID" value="NZ_SUMD01000006.1"/>
</dbReference>
<proteinExistence type="predicted"/>
<evidence type="ECO:0000313" key="2">
    <source>
        <dbReference type="Proteomes" id="UP000305109"/>
    </source>
</evidence>
<dbReference type="EMBL" id="SUMD01000006">
    <property type="protein sequence ID" value="TJZ76958.1"/>
    <property type="molecule type" value="Genomic_DNA"/>
</dbReference>
<evidence type="ECO:0008006" key="3">
    <source>
        <dbReference type="Google" id="ProtNLM"/>
    </source>
</evidence>
<gene>
    <name evidence="1" type="ORF">FCG67_13930</name>
</gene>
<dbReference type="Proteomes" id="UP000305109">
    <property type="component" value="Unassembled WGS sequence"/>
</dbReference>
<evidence type="ECO:0000313" key="1">
    <source>
        <dbReference type="EMBL" id="TJZ76958.1"/>
    </source>
</evidence>
<sequence length="293" mass="30651">MNTPIKLAAYAGGLAVIFAAALGLGAATGSPIDMSNTHDTTTHGGHADAGTAVATAPAGLQVSEQGYTLSDITAPAEAGSPGALNFRIHGPSGAAVTEYDELHEKQLHLIVVRSDTSEFRHVHPARAADGTWSIDWSWPRGGTYRVFADFQPTGGPQLTLGRNVDVAGDFAPATLPRETRVAEVDGYQVTLSGDLSTAGGELTLTVARDGKPVTDLQPYLGAFGHLVALRTGDLAYLHVHPQGEPGDGVTAPGPDVSFHAQAPSDGTYRLFLDFQHENVVRTAEFTVSTHEGH</sequence>
<protein>
    <recommendedName>
        <fullName evidence="3">Heavy-metal-associated domain-containing protein</fullName>
    </recommendedName>
</protein>
<accession>A0ABY2RIJ1</accession>
<comment type="caution">
    <text evidence="1">The sequence shown here is derived from an EMBL/GenBank/DDBJ whole genome shotgun (WGS) entry which is preliminary data.</text>
</comment>
<organism evidence="1 2">
    <name type="scientific">Rhodococcus oryzae</name>
    <dbReference type="NCBI Taxonomy" id="2571143"/>
    <lineage>
        <taxon>Bacteria</taxon>
        <taxon>Bacillati</taxon>
        <taxon>Actinomycetota</taxon>
        <taxon>Actinomycetes</taxon>
        <taxon>Mycobacteriales</taxon>
        <taxon>Nocardiaceae</taxon>
        <taxon>Rhodococcus</taxon>
    </lineage>
</organism>
<keyword evidence="2" id="KW-1185">Reference proteome</keyword>
<name>A0ABY2RIJ1_9NOCA</name>